<dbReference type="InterPro" id="IPR013785">
    <property type="entry name" value="Aldolase_TIM"/>
</dbReference>
<keyword evidence="5 9" id="KW-0479">Metal-binding</keyword>
<dbReference type="GO" id="GO:0006779">
    <property type="term" value="P:porphyrin-containing compound biosynthetic process"/>
    <property type="evidence" value="ECO:0007669"/>
    <property type="project" value="InterPro"/>
</dbReference>
<accession>R5LY83</accession>
<dbReference type="CDD" id="cd01335">
    <property type="entry name" value="Radical_SAM"/>
    <property type="match status" value="1"/>
</dbReference>
<evidence type="ECO:0000256" key="3">
    <source>
        <dbReference type="ARBA" id="ARBA00022617"/>
    </source>
</evidence>
<dbReference type="GO" id="GO:0004109">
    <property type="term" value="F:coproporphyrinogen oxidase activity"/>
    <property type="evidence" value="ECO:0007669"/>
    <property type="project" value="InterPro"/>
</dbReference>
<evidence type="ECO:0000256" key="9">
    <source>
        <dbReference type="RuleBase" id="RU364116"/>
    </source>
</evidence>
<dbReference type="InterPro" id="IPR034505">
    <property type="entry name" value="Coproporphyrinogen-III_oxidase"/>
</dbReference>
<dbReference type="PROSITE" id="PS51918">
    <property type="entry name" value="RADICAL_SAM"/>
    <property type="match status" value="1"/>
</dbReference>
<dbReference type="InterPro" id="IPR004559">
    <property type="entry name" value="HemW-like"/>
</dbReference>
<dbReference type="SFLD" id="SFLDG01082">
    <property type="entry name" value="B12-binding_domain_containing"/>
    <property type="match status" value="1"/>
</dbReference>
<comment type="subcellular location">
    <subcellularLocation>
        <location evidence="9">Cytoplasm</location>
    </subcellularLocation>
</comment>
<comment type="caution">
    <text evidence="11">The sequence shown here is derived from an EMBL/GenBank/DDBJ whole genome shotgun (WGS) entry which is preliminary data.</text>
</comment>
<dbReference type="Gene3D" id="3.20.20.70">
    <property type="entry name" value="Aldolase class I"/>
    <property type="match status" value="1"/>
</dbReference>
<evidence type="ECO:0000256" key="7">
    <source>
        <dbReference type="ARBA" id="ARBA00023014"/>
    </source>
</evidence>
<dbReference type="AlphaFoldDB" id="R5LY83"/>
<evidence type="ECO:0000256" key="1">
    <source>
        <dbReference type="ARBA" id="ARBA00006100"/>
    </source>
</evidence>
<protein>
    <recommendedName>
        <fullName evidence="2 9">Heme chaperone HemW</fullName>
    </recommendedName>
</protein>
<dbReference type="Pfam" id="PF06969">
    <property type="entry name" value="HemN_C"/>
    <property type="match status" value="1"/>
</dbReference>
<dbReference type="GO" id="GO:0046872">
    <property type="term" value="F:metal ion binding"/>
    <property type="evidence" value="ECO:0007669"/>
    <property type="project" value="UniProtKB-UniRule"/>
</dbReference>
<evidence type="ECO:0000256" key="6">
    <source>
        <dbReference type="ARBA" id="ARBA00023004"/>
    </source>
</evidence>
<organism evidence="11 12">
    <name type="scientific">Eshraghiella crossota CAG:259</name>
    <dbReference type="NCBI Taxonomy" id="1263062"/>
    <lineage>
        <taxon>Bacteria</taxon>
        <taxon>Bacillati</taxon>
        <taxon>Bacillota</taxon>
        <taxon>Clostridia</taxon>
        <taxon>Lachnospirales</taxon>
        <taxon>Lachnospiraceae</taxon>
        <taxon>Eshraghiella</taxon>
    </lineage>
</organism>
<keyword evidence="4 9" id="KW-0949">S-adenosyl-L-methionine</keyword>
<keyword evidence="3 9" id="KW-0349">Heme</keyword>
<name>R5LY83_9FIRM</name>
<dbReference type="SFLD" id="SFLDF00562">
    <property type="entry name" value="HemN-like__clustered_with_heat"/>
    <property type="match status" value="1"/>
</dbReference>
<dbReference type="SUPFAM" id="SSF102114">
    <property type="entry name" value="Radical SAM enzymes"/>
    <property type="match status" value="1"/>
</dbReference>
<dbReference type="SFLD" id="SFLDS00029">
    <property type="entry name" value="Radical_SAM"/>
    <property type="match status" value="1"/>
</dbReference>
<evidence type="ECO:0000256" key="4">
    <source>
        <dbReference type="ARBA" id="ARBA00022691"/>
    </source>
</evidence>
<gene>
    <name evidence="11" type="ORF">BN569_01074</name>
</gene>
<dbReference type="SMART" id="SM00729">
    <property type="entry name" value="Elp3"/>
    <property type="match status" value="1"/>
</dbReference>
<evidence type="ECO:0000256" key="2">
    <source>
        <dbReference type="ARBA" id="ARBA00017228"/>
    </source>
</evidence>
<dbReference type="InterPro" id="IPR006638">
    <property type="entry name" value="Elp3/MiaA/NifB-like_rSAM"/>
</dbReference>
<evidence type="ECO:0000259" key="10">
    <source>
        <dbReference type="PROSITE" id="PS51918"/>
    </source>
</evidence>
<evidence type="ECO:0000313" key="12">
    <source>
        <dbReference type="Proteomes" id="UP000018300"/>
    </source>
</evidence>
<dbReference type="SFLD" id="SFLDF00288">
    <property type="entry name" value="HemN-like__clustered_with_nucl"/>
    <property type="match status" value="1"/>
</dbReference>
<proteinExistence type="inferred from homology"/>
<evidence type="ECO:0000256" key="8">
    <source>
        <dbReference type="ARBA" id="ARBA00023186"/>
    </source>
</evidence>
<dbReference type="EMBL" id="CAYU010000082">
    <property type="protein sequence ID" value="CCY78001.1"/>
    <property type="molecule type" value="Genomic_DNA"/>
</dbReference>
<evidence type="ECO:0000256" key="5">
    <source>
        <dbReference type="ARBA" id="ARBA00022723"/>
    </source>
</evidence>
<sequence>MERPLEEIGIYVHIPFCVSKCLYCDFLSGKSDYDERKLYTAAIVKEIDNFNIPWNEYKVKTLFFGGGTPSLLETELFDDIVTSLIKKFSFKKNIEFTVECNPGTVSKDKVDFYRQIGVNRISFGLQSANDKELERLGRIHKFRDFERSFDLVFNSGIENINADIMSSLPCQTVSDYKRTLQKVLEFPIRHISSYSLIIEEGTPFYIMNEKGTLKLPDEDEERDMYYMTETLLNEKGFNRYEISNYALPGYECEHNKIYWQRGNYIGFGAGAASLMDDIRYSNVRDVKKYIENPCGYEGIEKLSLNDRMAEYMFLGMRMMSGVSISMFRQLFGTDMMNVYREPIDKHIKEGLLYMSNDRLRITKKGIDLSNYVFCDFLVG</sequence>
<feature type="domain" description="Radical SAM core" evidence="10">
    <location>
        <begin position="2"/>
        <end position="238"/>
    </location>
</feature>
<dbReference type="GO" id="GO:0005737">
    <property type="term" value="C:cytoplasm"/>
    <property type="evidence" value="ECO:0007669"/>
    <property type="project" value="UniProtKB-SubCell"/>
</dbReference>
<keyword evidence="8 9" id="KW-0143">Chaperone</keyword>
<keyword evidence="7 9" id="KW-0411">Iron-sulfur</keyword>
<keyword evidence="6 9" id="KW-0408">Iron</keyword>
<comment type="similarity">
    <text evidence="1">Belongs to the anaerobic coproporphyrinogen-III oxidase family. HemW subfamily.</text>
</comment>
<dbReference type="InterPro" id="IPR007197">
    <property type="entry name" value="rSAM"/>
</dbReference>
<reference evidence="11" key="1">
    <citation type="submission" date="2012-11" db="EMBL/GenBank/DDBJ databases">
        <title>Dependencies among metagenomic species, viruses, plasmids and units of genetic variation.</title>
        <authorList>
            <person name="Nielsen H.B."/>
            <person name="Almeida M."/>
            <person name="Juncker A.S."/>
            <person name="Rasmussen S."/>
            <person name="Li J."/>
            <person name="Sunagawa S."/>
            <person name="Plichta D."/>
            <person name="Gautier L."/>
            <person name="Le Chatelier E."/>
            <person name="Peletier E."/>
            <person name="Bonde I."/>
            <person name="Nielsen T."/>
            <person name="Manichanh C."/>
            <person name="Arumugam M."/>
            <person name="Batto J."/>
            <person name="Santos M.B.Q.D."/>
            <person name="Blom N."/>
            <person name="Borruel N."/>
            <person name="Burgdorf K.S."/>
            <person name="Boumezbeur F."/>
            <person name="Casellas F."/>
            <person name="Dore J."/>
            <person name="Guarner F."/>
            <person name="Hansen T."/>
            <person name="Hildebrand F."/>
            <person name="Kaas R.S."/>
            <person name="Kennedy S."/>
            <person name="Kristiansen K."/>
            <person name="Kultima J.R."/>
            <person name="Leonard P."/>
            <person name="Levenez F."/>
            <person name="Lund O."/>
            <person name="Moumen B."/>
            <person name="Le Paslier D."/>
            <person name="Pons N."/>
            <person name="Pedersen O."/>
            <person name="Prifti E."/>
            <person name="Qin J."/>
            <person name="Raes J."/>
            <person name="Tap J."/>
            <person name="Tims S."/>
            <person name="Ussery D.W."/>
            <person name="Yamada T."/>
            <person name="MetaHit consortium"/>
            <person name="Renault P."/>
            <person name="Sicheritz-Ponten T."/>
            <person name="Bork P."/>
            <person name="Wang J."/>
            <person name="Brunak S."/>
            <person name="Ehrlich S.D."/>
        </authorList>
    </citation>
    <scope>NUCLEOTIDE SEQUENCE [LARGE SCALE GENOMIC DNA]</scope>
</reference>
<dbReference type="InterPro" id="IPR058240">
    <property type="entry name" value="rSAM_sf"/>
</dbReference>
<dbReference type="GO" id="GO:0051539">
    <property type="term" value="F:4 iron, 4 sulfur cluster binding"/>
    <property type="evidence" value="ECO:0007669"/>
    <property type="project" value="UniProtKB-UniRule"/>
</dbReference>
<evidence type="ECO:0000313" key="11">
    <source>
        <dbReference type="EMBL" id="CCY78001.1"/>
    </source>
</evidence>
<dbReference type="Pfam" id="PF04055">
    <property type="entry name" value="Radical_SAM"/>
    <property type="match status" value="1"/>
</dbReference>
<dbReference type="InterPro" id="IPR010723">
    <property type="entry name" value="HemN_C"/>
</dbReference>
<dbReference type="PANTHER" id="PTHR13932">
    <property type="entry name" value="COPROPORPHYRINIGEN III OXIDASE"/>
    <property type="match status" value="1"/>
</dbReference>
<comment type="function">
    <text evidence="9">Probably acts as a heme chaperone, transferring heme to an unknown acceptor. Binds one molecule of heme per monomer, possibly covalently. Binds 1 [4Fe-4S] cluster. The cluster is coordinated with 3 cysteines and an exchangeable S-adenosyl-L-methionine.</text>
</comment>
<dbReference type="Proteomes" id="UP000018300">
    <property type="component" value="Unassembled WGS sequence"/>
</dbReference>
<dbReference type="NCBIfam" id="TIGR00539">
    <property type="entry name" value="hemN_rel"/>
    <property type="match status" value="1"/>
</dbReference>
<dbReference type="PANTHER" id="PTHR13932:SF5">
    <property type="entry name" value="RADICAL S-ADENOSYL METHIONINE DOMAIN-CONTAINING PROTEIN 1, MITOCHONDRIAL"/>
    <property type="match status" value="1"/>
</dbReference>
<keyword evidence="9" id="KW-0963">Cytoplasm</keyword>
<dbReference type="SFLD" id="SFLDG01065">
    <property type="entry name" value="anaerobic_coproporphyrinogen-I"/>
    <property type="match status" value="1"/>
</dbReference>
<keyword evidence="9" id="KW-0004">4Fe-4S</keyword>